<dbReference type="OrthoDB" id="9775406at2"/>
<name>A0A0B3S4R6_9RHOB</name>
<keyword evidence="3" id="KW-1185">Reference proteome</keyword>
<sequence length="290" mass="31692">MFTLRPEDFSFTGSGLSRPECIVAEQDGTLWVSDNRGAITRIAPNGDQQLLGHMGGKPNGMTMADDGSFLMANIALRAFYKVTRDGKERPFLDSLDGQPVGAANFVERDRLGRLWLSVSSRLENHLRALERDVPDGYVILIDDEGPRIVADGLLFTNEVRLDAEMRWLYMAETRGGRVSRAPILSDGSLGPCEVFGPDPIFEGALIDGIRFDVDGNLWVTEITRNRLYIIAPDATVHLVFEDPGGTILDHPSSLTFAGPDLKTVHVGGLGQSRLATFRAQSAGVAPAHWT</sequence>
<feature type="domain" description="SMP-30/Gluconolactonase/LRE-like region" evidence="1">
    <location>
        <begin position="19"/>
        <end position="266"/>
    </location>
</feature>
<organism evidence="2 3">
    <name type="scientific">Mameliella alba</name>
    <dbReference type="NCBI Taxonomy" id="561184"/>
    <lineage>
        <taxon>Bacteria</taxon>
        <taxon>Pseudomonadati</taxon>
        <taxon>Pseudomonadota</taxon>
        <taxon>Alphaproteobacteria</taxon>
        <taxon>Rhodobacterales</taxon>
        <taxon>Roseobacteraceae</taxon>
        <taxon>Mameliella</taxon>
    </lineage>
</organism>
<gene>
    <name evidence="2" type="ORF">OA50_03854</name>
</gene>
<dbReference type="RefSeq" id="WP_043144497.1">
    <property type="nucleotide sequence ID" value="NZ_JSUQ01000016.1"/>
</dbReference>
<dbReference type="PANTHER" id="PTHR47572">
    <property type="entry name" value="LIPOPROTEIN-RELATED"/>
    <property type="match status" value="1"/>
</dbReference>
<dbReference type="EMBL" id="JSUQ01000016">
    <property type="protein sequence ID" value="KHQ51691.1"/>
    <property type="molecule type" value="Genomic_DNA"/>
</dbReference>
<dbReference type="InterPro" id="IPR011042">
    <property type="entry name" value="6-blade_b-propeller_TolB-like"/>
</dbReference>
<reference evidence="2 3" key="1">
    <citation type="submission" date="2014-10" db="EMBL/GenBank/DDBJ databases">
        <title>Genome sequence of Ponticoccus sp. strain UMTAT08 isolated from clonal culture of toxic dinoflagellate Alexandrium tamiyavanichii.</title>
        <authorList>
            <person name="Gan H.Y."/>
            <person name="Muhd D.-D."/>
            <person name="Mohd Noor M.E."/>
            <person name="Yeong Y.S."/>
            <person name="Usup G."/>
        </authorList>
    </citation>
    <scope>NUCLEOTIDE SEQUENCE [LARGE SCALE GENOMIC DNA]</scope>
    <source>
        <strain evidence="2 3">UMTAT08</strain>
    </source>
</reference>
<proteinExistence type="predicted"/>
<dbReference type="InterPro" id="IPR013658">
    <property type="entry name" value="SGL"/>
</dbReference>
<evidence type="ECO:0000259" key="1">
    <source>
        <dbReference type="Pfam" id="PF08450"/>
    </source>
</evidence>
<dbReference type="SUPFAM" id="SSF63829">
    <property type="entry name" value="Calcium-dependent phosphotriesterase"/>
    <property type="match status" value="1"/>
</dbReference>
<dbReference type="Gene3D" id="2.120.10.30">
    <property type="entry name" value="TolB, C-terminal domain"/>
    <property type="match status" value="1"/>
</dbReference>
<accession>A0A0B3S4R6</accession>
<dbReference type="InterPro" id="IPR051262">
    <property type="entry name" value="SMP-30/CGR1_Lactonase"/>
</dbReference>
<evidence type="ECO:0000313" key="2">
    <source>
        <dbReference type="EMBL" id="KHQ51691.1"/>
    </source>
</evidence>
<dbReference type="AlphaFoldDB" id="A0A0B3S4R6"/>
<protein>
    <submittedName>
        <fullName evidence="2">Putative gluconolactonase</fullName>
    </submittedName>
</protein>
<comment type="caution">
    <text evidence="2">The sequence shown here is derived from an EMBL/GenBank/DDBJ whole genome shotgun (WGS) entry which is preliminary data.</text>
</comment>
<dbReference type="PANTHER" id="PTHR47572:SF5">
    <property type="entry name" value="BLR2277 PROTEIN"/>
    <property type="match status" value="1"/>
</dbReference>
<dbReference type="Pfam" id="PF08450">
    <property type="entry name" value="SGL"/>
    <property type="match status" value="1"/>
</dbReference>
<dbReference type="Proteomes" id="UP000030960">
    <property type="component" value="Unassembled WGS sequence"/>
</dbReference>
<dbReference type="PATRIC" id="fig|1515334.3.peg.3883"/>
<evidence type="ECO:0000313" key="3">
    <source>
        <dbReference type="Proteomes" id="UP000030960"/>
    </source>
</evidence>